<dbReference type="EC" id="2.3.2.27" evidence="4"/>
<evidence type="ECO:0000259" key="16">
    <source>
        <dbReference type="PROSITE" id="PS50089"/>
    </source>
</evidence>
<evidence type="ECO:0000256" key="1">
    <source>
        <dbReference type="ARBA" id="ARBA00000900"/>
    </source>
</evidence>
<feature type="transmembrane region" description="Helical" evidence="15">
    <location>
        <begin position="377"/>
        <end position="397"/>
    </location>
</feature>
<sequence length="451" mass="50097">MASARSPNRSSEDIVDTTPFLGGSSEDGNSAASRRFVQRQSLRQAARFLRQASSRRLMREPSMLVRETAAEQLEERQSDWAYSKPVVILDVIWNFAFVVAAAAVLVLSIHESPEMPLRLWIVGYALQCVLHVVCVCAEYRRRRRRQRSSANPAEAGSGGSLSSAAGEDSTQYVSLAQMDDENNGSVAKHLESANTMFSFIWWIIGFYWVSAGGQSLAQASPQLYWICIVFLGFDVFFVVFCVALACIIGIAVCCCLPCIIALLYAVADQEGASKEDIEQLSKFKFSKTGSDEKLAGVAQGPCGGMMTECGTDSPIEHVLSQEDAECCICLTAYEDGVELRQLPCGHHFHCSCVDKWLFINATCPLCKYNILKSNSCGIFYLFLVVLFVVVFLGVTVWCCSDNDRDGVFYLFLLHRRCISTMGLIDSLPVPFLKEEKRKCEKEVARPCQKLR</sequence>
<dbReference type="GO" id="GO:0006511">
    <property type="term" value="P:ubiquitin-dependent protein catabolic process"/>
    <property type="evidence" value="ECO:0007669"/>
    <property type="project" value="TreeGrafter"/>
</dbReference>
<organism evidence="17 18">
    <name type="scientific">Ficus carica</name>
    <name type="common">Common fig</name>
    <dbReference type="NCBI Taxonomy" id="3494"/>
    <lineage>
        <taxon>Eukaryota</taxon>
        <taxon>Viridiplantae</taxon>
        <taxon>Streptophyta</taxon>
        <taxon>Embryophyta</taxon>
        <taxon>Tracheophyta</taxon>
        <taxon>Spermatophyta</taxon>
        <taxon>Magnoliopsida</taxon>
        <taxon>eudicotyledons</taxon>
        <taxon>Gunneridae</taxon>
        <taxon>Pentapetalae</taxon>
        <taxon>rosids</taxon>
        <taxon>fabids</taxon>
        <taxon>Rosales</taxon>
        <taxon>Moraceae</taxon>
        <taxon>Ficeae</taxon>
        <taxon>Ficus</taxon>
    </lineage>
</organism>
<evidence type="ECO:0000256" key="15">
    <source>
        <dbReference type="SAM" id="Phobius"/>
    </source>
</evidence>
<keyword evidence="12 15" id="KW-0472">Membrane</keyword>
<protein>
    <recommendedName>
        <fullName evidence="4">RING-type E3 ubiquitin transferase</fullName>
        <ecNumber evidence="4">2.3.2.27</ecNumber>
    </recommendedName>
</protein>
<feature type="transmembrane region" description="Helical" evidence="15">
    <location>
        <begin position="223"/>
        <end position="256"/>
    </location>
</feature>
<dbReference type="GO" id="GO:0016567">
    <property type="term" value="P:protein ubiquitination"/>
    <property type="evidence" value="ECO:0007669"/>
    <property type="project" value="TreeGrafter"/>
</dbReference>
<dbReference type="GO" id="GO:0000325">
    <property type="term" value="C:plant-type vacuole"/>
    <property type="evidence" value="ECO:0007669"/>
    <property type="project" value="TreeGrafter"/>
</dbReference>
<dbReference type="GO" id="GO:0016020">
    <property type="term" value="C:membrane"/>
    <property type="evidence" value="ECO:0007669"/>
    <property type="project" value="UniProtKB-SubCell"/>
</dbReference>
<dbReference type="AlphaFoldDB" id="A0AA88CRQ3"/>
<proteinExistence type="predicted"/>
<keyword evidence="7" id="KW-0479">Metal-binding</keyword>
<gene>
    <name evidence="17" type="ORF">TIFTF001_003612</name>
</gene>
<evidence type="ECO:0000313" key="17">
    <source>
        <dbReference type="EMBL" id="GMN32273.1"/>
    </source>
</evidence>
<keyword evidence="9" id="KW-0833">Ubl conjugation pathway</keyword>
<keyword evidence="11 15" id="KW-1133">Transmembrane helix</keyword>
<dbReference type="Gene3D" id="3.30.40.10">
    <property type="entry name" value="Zinc/RING finger domain, C3HC4 (zinc finger)"/>
    <property type="match status" value="1"/>
</dbReference>
<dbReference type="SMART" id="SM00184">
    <property type="entry name" value="RING"/>
    <property type="match status" value="1"/>
</dbReference>
<dbReference type="InterPro" id="IPR001841">
    <property type="entry name" value="Znf_RING"/>
</dbReference>
<evidence type="ECO:0000256" key="11">
    <source>
        <dbReference type="ARBA" id="ARBA00022989"/>
    </source>
</evidence>
<keyword evidence="6 15" id="KW-0812">Transmembrane</keyword>
<keyword evidence="10" id="KW-0862">Zinc</keyword>
<dbReference type="PANTHER" id="PTHR45977:SF28">
    <property type="entry name" value="OS02G0674700 PROTEIN"/>
    <property type="match status" value="1"/>
</dbReference>
<dbReference type="CDD" id="cd16467">
    <property type="entry name" value="RING-H2_RNF6-like"/>
    <property type="match status" value="1"/>
</dbReference>
<feature type="region of interest" description="Disordered" evidence="14">
    <location>
        <begin position="1"/>
        <end position="33"/>
    </location>
</feature>
<evidence type="ECO:0000256" key="3">
    <source>
        <dbReference type="ARBA" id="ARBA00004906"/>
    </source>
</evidence>
<evidence type="ECO:0000313" key="18">
    <source>
        <dbReference type="Proteomes" id="UP001187192"/>
    </source>
</evidence>
<evidence type="ECO:0000256" key="13">
    <source>
        <dbReference type="PROSITE-ProRule" id="PRU00175"/>
    </source>
</evidence>
<dbReference type="EMBL" id="BTGU01000003">
    <property type="protein sequence ID" value="GMN32273.1"/>
    <property type="molecule type" value="Genomic_DNA"/>
</dbReference>
<keyword evidence="18" id="KW-1185">Reference proteome</keyword>
<evidence type="ECO:0000256" key="4">
    <source>
        <dbReference type="ARBA" id="ARBA00012483"/>
    </source>
</evidence>
<dbReference type="GO" id="GO:0008270">
    <property type="term" value="F:zinc ion binding"/>
    <property type="evidence" value="ECO:0007669"/>
    <property type="project" value="UniProtKB-KW"/>
</dbReference>
<dbReference type="PROSITE" id="PS50089">
    <property type="entry name" value="ZF_RING_2"/>
    <property type="match status" value="1"/>
</dbReference>
<evidence type="ECO:0000256" key="9">
    <source>
        <dbReference type="ARBA" id="ARBA00022786"/>
    </source>
</evidence>
<comment type="subcellular location">
    <subcellularLocation>
        <location evidence="2">Membrane</location>
        <topology evidence="2">Multi-pass membrane protein</topology>
    </subcellularLocation>
</comment>
<evidence type="ECO:0000256" key="7">
    <source>
        <dbReference type="ARBA" id="ARBA00022723"/>
    </source>
</evidence>
<keyword evidence="5" id="KW-0808">Transferase</keyword>
<accession>A0AA88CRQ3</accession>
<dbReference type="GO" id="GO:0061630">
    <property type="term" value="F:ubiquitin protein ligase activity"/>
    <property type="evidence" value="ECO:0007669"/>
    <property type="project" value="UniProtKB-EC"/>
</dbReference>
<reference evidence="17" key="1">
    <citation type="submission" date="2023-07" db="EMBL/GenBank/DDBJ databases">
        <title>draft genome sequence of fig (Ficus carica).</title>
        <authorList>
            <person name="Takahashi T."/>
            <person name="Nishimura K."/>
        </authorList>
    </citation>
    <scope>NUCLEOTIDE SEQUENCE</scope>
</reference>
<feature type="domain" description="RING-type" evidence="16">
    <location>
        <begin position="326"/>
        <end position="367"/>
    </location>
</feature>
<evidence type="ECO:0000256" key="2">
    <source>
        <dbReference type="ARBA" id="ARBA00004141"/>
    </source>
</evidence>
<evidence type="ECO:0000256" key="5">
    <source>
        <dbReference type="ARBA" id="ARBA00022679"/>
    </source>
</evidence>
<evidence type="ECO:0000256" key="6">
    <source>
        <dbReference type="ARBA" id="ARBA00022692"/>
    </source>
</evidence>
<dbReference type="Pfam" id="PF13639">
    <property type="entry name" value="zf-RING_2"/>
    <property type="match status" value="1"/>
</dbReference>
<feature type="transmembrane region" description="Helical" evidence="15">
    <location>
        <begin position="119"/>
        <end position="139"/>
    </location>
</feature>
<evidence type="ECO:0000256" key="10">
    <source>
        <dbReference type="ARBA" id="ARBA00022833"/>
    </source>
</evidence>
<dbReference type="FunFam" id="3.30.40.10:FF:000217">
    <property type="entry name" value="E3 ubiquitin-protein ligase At1g12760"/>
    <property type="match status" value="1"/>
</dbReference>
<feature type="transmembrane region" description="Helical" evidence="15">
    <location>
        <begin position="86"/>
        <end position="107"/>
    </location>
</feature>
<comment type="caution">
    <text evidence="17">The sequence shown here is derived from an EMBL/GenBank/DDBJ whole genome shotgun (WGS) entry which is preliminary data.</text>
</comment>
<dbReference type="Proteomes" id="UP001187192">
    <property type="component" value="Unassembled WGS sequence"/>
</dbReference>
<evidence type="ECO:0000256" key="12">
    <source>
        <dbReference type="ARBA" id="ARBA00023136"/>
    </source>
</evidence>
<feature type="transmembrane region" description="Helical" evidence="15">
    <location>
        <begin position="199"/>
        <end position="217"/>
    </location>
</feature>
<dbReference type="SUPFAM" id="SSF57850">
    <property type="entry name" value="RING/U-box"/>
    <property type="match status" value="1"/>
</dbReference>
<dbReference type="PANTHER" id="PTHR45977">
    <property type="entry name" value="TARGET OF ERK KINASE MPK-1"/>
    <property type="match status" value="1"/>
</dbReference>
<keyword evidence="8 13" id="KW-0863">Zinc-finger</keyword>
<evidence type="ECO:0000256" key="8">
    <source>
        <dbReference type="ARBA" id="ARBA00022771"/>
    </source>
</evidence>
<name>A0AA88CRQ3_FICCA</name>
<comment type="pathway">
    <text evidence="3">Protein modification; protein ubiquitination.</text>
</comment>
<dbReference type="InterPro" id="IPR013083">
    <property type="entry name" value="Znf_RING/FYVE/PHD"/>
</dbReference>
<evidence type="ECO:0000256" key="14">
    <source>
        <dbReference type="SAM" id="MobiDB-lite"/>
    </source>
</evidence>
<comment type="catalytic activity">
    <reaction evidence="1">
        <text>S-ubiquitinyl-[E2 ubiquitin-conjugating enzyme]-L-cysteine + [acceptor protein]-L-lysine = [E2 ubiquitin-conjugating enzyme]-L-cysteine + N(6)-ubiquitinyl-[acceptor protein]-L-lysine.</text>
        <dbReference type="EC" id="2.3.2.27"/>
    </reaction>
</comment>